<reference evidence="8 9" key="1">
    <citation type="submission" date="2016-02" db="EMBL/GenBank/DDBJ databases">
        <title>Genome sequence of Clostridium thermobutyricum DSM 4928.</title>
        <authorList>
            <person name="Poehlein A."/>
            <person name="Daniel R."/>
        </authorList>
    </citation>
    <scope>NUCLEOTIDE SEQUENCE [LARGE SCALE GENOMIC DNA]</scope>
    <source>
        <strain evidence="8 9">DSM 4928</strain>
    </source>
</reference>
<dbReference type="Pfam" id="PF02417">
    <property type="entry name" value="Chromate_transp"/>
    <property type="match status" value="1"/>
</dbReference>
<evidence type="ECO:0000313" key="8">
    <source>
        <dbReference type="EMBL" id="OPX46781.1"/>
    </source>
</evidence>
<dbReference type="Proteomes" id="UP000191448">
    <property type="component" value="Unassembled WGS sequence"/>
</dbReference>
<evidence type="ECO:0000256" key="2">
    <source>
        <dbReference type="ARBA" id="ARBA00005262"/>
    </source>
</evidence>
<keyword evidence="6 7" id="KW-0472">Membrane</keyword>
<accession>A0A1V4SU16</accession>
<evidence type="ECO:0000256" key="3">
    <source>
        <dbReference type="ARBA" id="ARBA00022475"/>
    </source>
</evidence>
<feature type="transmembrane region" description="Helical" evidence="7">
    <location>
        <begin position="7"/>
        <end position="29"/>
    </location>
</feature>
<name>A0A1V4SU16_9CLOT</name>
<evidence type="ECO:0000256" key="7">
    <source>
        <dbReference type="SAM" id="Phobius"/>
    </source>
</evidence>
<protein>
    <submittedName>
        <fullName evidence="8">Chromate transport protein</fullName>
    </submittedName>
</protein>
<evidence type="ECO:0000256" key="1">
    <source>
        <dbReference type="ARBA" id="ARBA00004651"/>
    </source>
</evidence>
<dbReference type="PANTHER" id="PTHR43663:SF1">
    <property type="entry name" value="CHROMATE TRANSPORTER"/>
    <property type="match status" value="1"/>
</dbReference>
<gene>
    <name evidence="8" type="primary">chrA_3</name>
    <name evidence="8" type="ORF">CLTHE_26020</name>
</gene>
<comment type="caution">
    <text evidence="8">The sequence shown here is derived from an EMBL/GenBank/DDBJ whole genome shotgun (WGS) entry which is preliminary data.</text>
</comment>
<keyword evidence="4 7" id="KW-0812">Transmembrane</keyword>
<evidence type="ECO:0000313" key="9">
    <source>
        <dbReference type="Proteomes" id="UP000191448"/>
    </source>
</evidence>
<dbReference type="GO" id="GO:0015109">
    <property type="term" value="F:chromate transmembrane transporter activity"/>
    <property type="evidence" value="ECO:0007669"/>
    <property type="project" value="InterPro"/>
</dbReference>
<dbReference type="InterPro" id="IPR052518">
    <property type="entry name" value="CHR_Transporter"/>
</dbReference>
<feature type="transmembrane region" description="Helical" evidence="7">
    <location>
        <begin position="134"/>
        <end position="153"/>
    </location>
</feature>
<feature type="transmembrane region" description="Helical" evidence="7">
    <location>
        <begin position="158"/>
        <end position="174"/>
    </location>
</feature>
<dbReference type="EMBL" id="LTAY01000070">
    <property type="protein sequence ID" value="OPX46781.1"/>
    <property type="molecule type" value="Genomic_DNA"/>
</dbReference>
<dbReference type="OrthoDB" id="9788907at2"/>
<keyword evidence="3" id="KW-1003">Cell membrane</keyword>
<dbReference type="AlphaFoldDB" id="A0A1V4SU16"/>
<comment type="similarity">
    <text evidence="2">Belongs to the chromate ion transporter (CHR) (TC 2.A.51) family.</text>
</comment>
<dbReference type="GO" id="GO:0005886">
    <property type="term" value="C:plasma membrane"/>
    <property type="evidence" value="ECO:0007669"/>
    <property type="project" value="UniProtKB-SubCell"/>
</dbReference>
<evidence type="ECO:0000256" key="4">
    <source>
        <dbReference type="ARBA" id="ARBA00022692"/>
    </source>
</evidence>
<organism evidence="8 9">
    <name type="scientific">Clostridium thermobutyricum DSM 4928</name>
    <dbReference type="NCBI Taxonomy" id="1121339"/>
    <lineage>
        <taxon>Bacteria</taxon>
        <taxon>Bacillati</taxon>
        <taxon>Bacillota</taxon>
        <taxon>Clostridia</taxon>
        <taxon>Eubacteriales</taxon>
        <taxon>Clostridiaceae</taxon>
        <taxon>Clostridium</taxon>
    </lineage>
</organism>
<proteinExistence type="inferred from homology"/>
<evidence type="ECO:0000256" key="5">
    <source>
        <dbReference type="ARBA" id="ARBA00022989"/>
    </source>
</evidence>
<dbReference type="PANTHER" id="PTHR43663">
    <property type="entry name" value="CHROMATE TRANSPORT PROTEIN-RELATED"/>
    <property type="match status" value="1"/>
</dbReference>
<dbReference type="InterPro" id="IPR003370">
    <property type="entry name" value="Chromate_transpt"/>
</dbReference>
<feature type="transmembrane region" description="Helical" evidence="7">
    <location>
        <begin position="74"/>
        <end position="95"/>
    </location>
</feature>
<evidence type="ECO:0000256" key="6">
    <source>
        <dbReference type="ARBA" id="ARBA00023136"/>
    </source>
</evidence>
<sequence>MGVIIQLYFVFLKIGAFSFGGGYAMLPFIQKEVIEKHQFINLQDFLDIIGISQMTPGPVAINSATFVGYNVGGILGSIFATIGVVSCSFILVLIISKILDKFKESKFVKGALIGMRPVLVALVVKAFIDLATVSYKGLFDVIIGAIIAVLIFYKKVNPMICVAVAGVLGILFYGG</sequence>
<comment type="subcellular location">
    <subcellularLocation>
        <location evidence="1">Cell membrane</location>
        <topology evidence="1">Multi-pass membrane protein</topology>
    </subcellularLocation>
</comment>
<dbReference type="RefSeq" id="WP_080023811.1">
    <property type="nucleotide sequence ID" value="NZ_LTAY01000070.1"/>
</dbReference>
<keyword evidence="5 7" id="KW-1133">Transmembrane helix</keyword>